<evidence type="ECO:0000313" key="1">
    <source>
        <dbReference type="EMBL" id="PKG28188.1"/>
    </source>
</evidence>
<evidence type="ECO:0000313" key="2">
    <source>
        <dbReference type="Proteomes" id="UP000233343"/>
    </source>
</evidence>
<proteinExistence type="predicted"/>
<dbReference type="RefSeq" id="WP_066196416.1">
    <property type="nucleotide sequence ID" value="NZ_JARMMB010000009.1"/>
</dbReference>
<dbReference type="AlphaFoldDB" id="A0A2N0ZFA6"/>
<sequence length="166" mass="19466">MGMYQNIQDFVQILWADEELLRLLHYKPKNLRNRIPDPLDESLPNILEIDKDWTIRNQVIMVSPKEDDLTNKSLCCLFVYLGDREPSRGNYLTANQEVFFDILCHSDFENGDMRSYRIADRLNELFVQQRVTGIGKTDYISGRIVSSVPSQYTGYRHIYSFGSFKK</sequence>
<accession>A0A2N0ZFA6</accession>
<organism evidence="1 2">
    <name type="scientific">Cytobacillus horneckiae</name>
    <dbReference type="NCBI Taxonomy" id="549687"/>
    <lineage>
        <taxon>Bacteria</taxon>
        <taxon>Bacillati</taxon>
        <taxon>Bacillota</taxon>
        <taxon>Bacilli</taxon>
        <taxon>Bacillales</taxon>
        <taxon>Bacillaceae</taxon>
        <taxon>Cytobacillus</taxon>
    </lineage>
</organism>
<dbReference type="Proteomes" id="UP000233343">
    <property type="component" value="Unassembled WGS sequence"/>
</dbReference>
<protein>
    <submittedName>
        <fullName evidence="1">Uncharacterized protein</fullName>
    </submittedName>
</protein>
<comment type="caution">
    <text evidence="1">The sequence shown here is derived from an EMBL/GenBank/DDBJ whole genome shotgun (WGS) entry which is preliminary data.</text>
</comment>
<keyword evidence="2" id="KW-1185">Reference proteome</keyword>
<gene>
    <name evidence="1" type="ORF">CWS20_15200</name>
</gene>
<name>A0A2N0ZFA6_9BACI</name>
<reference evidence="1 2" key="1">
    <citation type="journal article" date="2010" name="Int. J. Syst. Evol. Microbiol.">
        <title>Bacillus horneckiae sp. nov., isolated from a spacecraft-assembly clean room.</title>
        <authorList>
            <person name="Vaishampayan P."/>
            <person name="Probst A."/>
            <person name="Krishnamurthi S."/>
            <person name="Ghosh S."/>
            <person name="Osman S."/>
            <person name="McDowall A."/>
            <person name="Ruckmani A."/>
            <person name="Mayilraj S."/>
            <person name="Venkateswaran K."/>
        </authorList>
    </citation>
    <scope>NUCLEOTIDE SEQUENCE [LARGE SCALE GENOMIC DNA]</scope>
    <source>
        <strain evidence="2">1PO1SC</strain>
    </source>
</reference>
<dbReference type="EMBL" id="PISD01000031">
    <property type="protein sequence ID" value="PKG28188.1"/>
    <property type="molecule type" value="Genomic_DNA"/>
</dbReference>